<evidence type="ECO:0000313" key="2">
    <source>
        <dbReference type="Proteomes" id="UP000324326"/>
    </source>
</evidence>
<dbReference type="Proteomes" id="UP000324326">
    <property type="component" value="Unassembled WGS sequence"/>
</dbReference>
<protein>
    <submittedName>
        <fullName evidence="1">Uncharacterized protein</fullName>
    </submittedName>
</protein>
<dbReference type="AlphaFoldDB" id="A0A5M8S035"/>
<evidence type="ECO:0000313" key="1">
    <source>
        <dbReference type="EMBL" id="KAA6453361.1"/>
    </source>
</evidence>
<gene>
    <name evidence="1" type="ORF">DX927_03955</name>
</gene>
<organism evidence="1 2">
    <name type="scientific">Bacillus swezeyi</name>
    <dbReference type="NCBI Taxonomy" id="1925020"/>
    <lineage>
        <taxon>Bacteria</taxon>
        <taxon>Bacillati</taxon>
        <taxon>Bacillota</taxon>
        <taxon>Bacilli</taxon>
        <taxon>Bacillales</taxon>
        <taxon>Bacillaceae</taxon>
        <taxon>Bacillus</taxon>
    </lineage>
</organism>
<dbReference type="EMBL" id="QSND01000001">
    <property type="protein sequence ID" value="KAA6453361.1"/>
    <property type="molecule type" value="Genomic_DNA"/>
</dbReference>
<comment type="caution">
    <text evidence="1">The sequence shown here is derived from an EMBL/GenBank/DDBJ whole genome shotgun (WGS) entry which is preliminary data.</text>
</comment>
<accession>A0A5M8S035</accession>
<name>A0A5M8S035_9BACI</name>
<proteinExistence type="predicted"/>
<sequence>MFHQEEILGEVNEWKLFRKMEIGVILIPAIKPVIKCIQDSTGDSVLWRISGEKHIILELKKCRKT</sequence>
<reference evidence="1 2" key="1">
    <citation type="submission" date="2018-08" db="EMBL/GenBank/DDBJ databases">
        <title>Bacillus phenotypic plasticity.</title>
        <authorList>
            <person name="Hurtado E."/>
        </authorList>
    </citation>
    <scope>NUCLEOTIDE SEQUENCE [LARGE SCALE GENOMIC DNA]</scope>
    <source>
        <strain evidence="1 2">427</strain>
    </source>
</reference>